<reference evidence="2 3" key="1">
    <citation type="submission" date="2019-04" db="EMBL/GenBank/DDBJ databases">
        <authorList>
            <person name="Van Vliet M D."/>
        </authorList>
    </citation>
    <scope>NUCLEOTIDE SEQUENCE [LARGE SCALE GENOMIC DNA]</scope>
    <source>
        <strain evidence="2 3">F1</strain>
    </source>
</reference>
<keyword evidence="1" id="KW-0732">Signal</keyword>
<proteinExistence type="predicted"/>
<protein>
    <recommendedName>
        <fullName evidence="4">Bacterial repeat domain-containing protein</fullName>
    </recommendedName>
</protein>
<dbReference type="AlphaFoldDB" id="A0A6C2UBN8"/>
<dbReference type="EMBL" id="CAAHFG010000004">
    <property type="protein sequence ID" value="VGO17037.1"/>
    <property type="molecule type" value="Genomic_DNA"/>
</dbReference>
<evidence type="ECO:0000313" key="3">
    <source>
        <dbReference type="Proteomes" id="UP000366872"/>
    </source>
</evidence>
<evidence type="ECO:0008006" key="4">
    <source>
        <dbReference type="Google" id="ProtNLM"/>
    </source>
</evidence>
<feature type="signal peptide" evidence="1">
    <location>
        <begin position="1"/>
        <end position="21"/>
    </location>
</feature>
<accession>A0A6C2UBN8</accession>
<dbReference type="Proteomes" id="UP000366872">
    <property type="component" value="Unassembled WGS sequence"/>
</dbReference>
<evidence type="ECO:0000313" key="2">
    <source>
        <dbReference type="EMBL" id="VGO17037.1"/>
    </source>
</evidence>
<feature type="chain" id="PRO_5025576804" description="Bacterial repeat domain-containing protein" evidence="1">
    <location>
        <begin position="22"/>
        <end position="319"/>
    </location>
</feature>
<gene>
    <name evidence="2" type="ORF">PDESU_05631</name>
</gene>
<keyword evidence="3" id="KW-1185">Reference proteome</keyword>
<sequence length="319" mass="34170">MKKTISIFVALGVALSVSAMHNTYTVSGPVDTRDYILTVTSPYGTVSNPESGVSTNSWHSMVYSSVSGSPEYEPSGTTLHSLAGFSGEGTDPASGSGTAWVKLTNVTSTLTWDWSTLHWITWAVSGLGEIQPVNMAYSGNGAWCAENDSHHLRAVPQYGWLLTGWSGGYTTGPGATDIYFVPTAPTNILASFSDDPDGDGLKNVDEWESGADPWLVDTDSDGFNDAFEFAQGLSPTRDSSAFLTHIQDNPETYGLYPSNAVLDVALGEMLMDVAGTEATLSLQLETSDDLQSWSNAGPAQVWSWTVDGDKQFFRVKSSK</sequence>
<dbReference type="RefSeq" id="WP_136082540.1">
    <property type="nucleotide sequence ID" value="NZ_CAAHFG010000004.1"/>
</dbReference>
<evidence type="ECO:0000256" key="1">
    <source>
        <dbReference type="SAM" id="SignalP"/>
    </source>
</evidence>
<organism evidence="2 3">
    <name type="scientific">Pontiella desulfatans</name>
    <dbReference type="NCBI Taxonomy" id="2750659"/>
    <lineage>
        <taxon>Bacteria</taxon>
        <taxon>Pseudomonadati</taxon>
        <taxon>Kiritimatiellota</taxon>
        <taxon>Kiritimatiellia</taxon>
        <taxon>Kiritimatiellales</taxon>
        <taxon>Pontiellaceae</taxon>
        <taxon>Pontiella</taxon>
    </lineage>
</organism>
<name>A0A6C2UBN8_PONDE</name>